<dbReference type="GO" id="GO:0000271">
    <property type="term" value="P:polysaccharide biosynthetic process"/>
    <property type="evidence" value="ECO:0007669"/>
    <property type="project" value="TreeGrafter"/>
</dbReference>
<dbReference type="PANTHER" id="PTHR23028:SF131">
    <property type="entry name" value="BLR2367 PROTEIN"/>
    <property type="match status" value="1"/>
</dbReference>
<accession>A0A376F2D2</accession>
<reference evidence="2 3" key="1">
    <citation type="submission" date="2018-06" db="EMBL/GenBank/DDBJ databases">
        <authorList>
            <consortium name="Pathogen Informatics"/>
            <person name="Doyle S."/>
        </authorList>
    </citation>
    <scope>NUCLEOTIDE SEQUENCE [LARGE SCALE GENOMIC DNA]</scope>
    <source>
        <strain evidence="2 3">NCTC12123</strain>
    </source>
</reference>
<dbReference type="InterPro" id="IPR050879">
    <property type="entry name" value="Acyltransferase_3"/>
</dbReference>
<dbReference type="PANTHER" id="PTHR23028">
    <property type="entry name" value="ACETYLTRANSFERASE"/>
    <property type="match status" value="1"/>
</dbReference>
<dbReference type="InterPro" id="IPR002656">
    <property type="entry name" value="Acyl_transf_3_dom"/>
</dbReference>
<dbReference type="AlphaFoldDB" id="A0A376F2D2"/>
<feature type="domain" description="Acyltransferase 3" evidence="1">
    <location>
        <begin position="3"/>
        <end position="334"/>
    </location>
</feature>
<keyword evidence="2" id="KW-0808">Transferase</keyword>
<protein>
    <submittedName>
        <fullName evidence="2">Acyltransferase 3</fullName>
    </submittedName>
</protein>
<gene>
    <name evidence="2" type="ORF">NCTC12123_00149</name>
</gene>
<keyword evidence="2" id="KW-0012">Acyltransferase</keyword>
<dbReference type="RefSeq" id="WP_059346221.1">
    <property type="nucleotide sequence ID" value="NZ_CP011863.1"/>
</dbReference>
<sequence>MIANIQYLRFLAAFLVIYAYANLAVYGITPQITNLGGVGVDIFFIISGFIMPYIIYGGLYNDGMMPKLTPVGFIKRRITRIWPLYLVATLVVICISWFVDSGVISQPTADFAYIFNGSRLDMMWFVKTMTFMNFDKPPILGIGWTLQFEFLFYFLLAGLLAIGIKKANSLEFYSVCALVVFGAGNALVHGESKVLVTLSSQMFIEFILGMYLYRMYSAGCVLPKWLAWVGIASFFPLFAFANSGVFAYNDYSRLLTWGIPAFVIVWSALSLEGVIPHNRSFLLLGDSSYSLYLSHGISAPVFLFIWTQFGLDKTVSIVPYVIVYYIYCQVIALACYKFIEKPVNGWIKKKAYGKAK</sequence>
<dbReference type="Pfam" id="PF01757">
    <property type="entry name" value="Acyl_transf_3"/>
    <property type="match status" value="1"/>
</dbReference>
<proteinExistence type="predicted"/>
<evidence type="ECO:0000313" key="3">
    <source>
        <dbReference type="Proteomes" id="UP000255163"/>
    </source>
</evidence>
<name>A0A376F2D2_ENTAS</name>
<dbReference type="EMBL" id="UFYI01000007">
    <property type="protein sequence ID" value="STD17987.1"/>
    <property type="molecule type" value="Genomic_DNA"/>
</dbReference>
<evidence type="ECO:0000313" key="2">
    <source>
        <dbReference type="EMBL" id="STD17987.1"/>
    </source>
</evidence>
<dbReference type="GO" id="GO:0016020">
    <property type="term" value="C:membrane"/>
    <property type="evidence" value="ECO:0007669"/>
    <property type="project" value="TreeGrafter"/>
</dbReference>
<dbReference type="Proteomes" id="UP000255163">
    <property type="component" value="Unassembled WGS sequence"/>
</dbReference>
<organism evidence="2 3">
    <name type="scientific">Enterobacter asburiae</name>
    <dbReference type="NCBI Taxonomy" id="61645"/>
    <lineage>
        <taxon>Bacteria</taxon>
        <taxon>Pseudomonadati</taxon>
        <taxon>Pseudomonadota</taxon>
        <taxon>Gammaproteobacteria</taxon>
        <taxon>Enterobacterales</taxon>
        <taxon>Enterobacteriaceae</taxon>
        <taxon>Enterobacter</taxon>
        <taxon>Enterobacter cloacae complex</taxon>
    </lineage>
</organism>
<dbReference type="GO" id="GO:0016747">
    <property type="term" value="F:acyltransferase activity, transferring groups other than amino-acyl groups"/>
    <property type="evidence" value="ECO:0007669"/>
    <property type="project" value="InterPro"/>
</dbReference>
<evidence type="ECO:0000259" key="1">
    <source>
        <dbReference type="Pfam" id="PF01757"/>
    </source>
</evidence>